<dbReference type="PANTHER" id="PTHR43490:SF99">
    <property type="entry name" value="SHORT-CHAIN DEHYDROGENASE_REDUCTASE"/>
    <property type="match status" value="1"/>
</dbReference>
<dbReference type="EMBL" id="CP010519">
    <property type="protein sequence ID" value="AJE80581.1"/>
    <property type="molecule type" value="Genomic_DNA"/>
</dbReference>
<evidence type="ECO:0000256" key="3">
    <source>
        <dbReference type="ARBA" id="ARBA00023002"/>
    </source>
</evidence>
<proteinExistence type="inferred from homology"/>
<dbReference type="CDD" id="cd05324">
    <property type="entry name" value="carb_red_PTCR-like_SDR_c"/>
    <property type="match status" value="1"/>
</dbReference>
<dbReference type="InterPro" id="IPR045313">
    <property type="entry name" value="CBR1-like"/>
</dbReference>
<dbReference type="InterPro" id="IPR002347">
    <property type="entry name" value="SDR_fam"/>
</dbReference>
<evidence type="ECO:0000256" key="2">
    <source>
        <dbReference type="ARBA" id="ARBA00022857"/>
    </source>
</evidence>
<dbReference type="Proteomes" id="UP000031523">
    <property type="component" value="Chromosome"/>
</dbReference>
<evidence type="ECO:0000256" key="1">
    <source>
        <dbReference type="ARBA" id="ARBA00006484"/>
    </source>
</evidence>
<gene>
    <name evidence="6" type="ORF">SLNWT_0205</name>
</gene>
<evidence type="ECO:0000256" key="4">
    <source>
        <dbReference type="RuleBase" id="RU000363"/>
    </source>
</evidence>
<reference evidence="6 7" key="1">
    <citation type="submission" date="2015-01" db="EMBL/GenBank/DDBJ databases">
        <title>Enhanced salinomycin production by adjusting the supply of polyketide extender units in Streptomyce albus DSM 41398.</title>
        <authorList>
            <person name="Lu C."/>
        </authorList>
    </citation>
    <scope>NUCLEOTIDE SEQUENCE [LARGE SCALE GENOMIC DNA]</scope>
    <source>
        <strain evidence="7">ATCC 21838 / DSM 41398 / FERM P-419 / JCM 4703 / NBRC 107858</strain>
    </source>
</reference>
<comment type="similarity">
    <text evidence="1 4">Belongs to the short-chain dehydrogenases/reductases (SDR) family.</text>
</comment>
<dbReference type="Pfam" id="PF00106">
    <property type="entry name" value="adh_short"/>
    <property type="match status" value="1"/>
</dbReference>
<feature type="compositionally biased region" description="Polar residues" evidence="5">
    <location>
        <begin position="231"/>
        <end position="244"/>
    </location>
</feature>
<dbReference type="PANTHER" id="PTHR43490">
    <property type="entry name" value="(+)-NEOMENTHOL DEHYDROGENASE"/>
    <property type="match status" value="1"/>
</dbReference>
<keyword evidence="3" id="KW-0560">Oxidoreductase</keyword>
<feature type="region of interest" description="Disordered" evidence="5">
    <location>
        <begin position="225"/>
        <end position="244"/>
    </location>
</feature>
<dbReference type="GO" id="GO:0016616">
    <property type="term" value="F:oxidoreductase activity, acting on the CH-OH group of donors, NAD or NADP as acceptor"/>
    <property type="evidence" value="ECO:0007669"/>
    <property type="project" value="InterPro"/>
</dbReference>
<dbReference type="InterPro" id="IPR036291">
    <property type="entry name" value="NAD(P)-bd_dom_sf"/>
</dbReference>
<dbReference type="AlphaFoldDB" id="A0A0B5EP44"/>
<protein>
    <submittedName>
        <fullName evidence="6">Short-chain dehydrogenase/reductase SDR</fullName>
    </submittedName>
</protein>
<evidence type="ECO:0000313" key="7">
    <source>
        <dbReference type="Proteomes" id="UP000031523"/>
    </source>
</evidence>
<dbReference type="Gene3D" id="3.40.50.720">
    <property type="entry name" value="NAD(P)-binding Rossmann-like Domain"/>
    <property type="match status" value="1"/>
</dbReference>
<accession>A0A0B5EP44</accession>
<name>A0A0B5EP44_STRA4</name>
<sequence length="244" mass="25529">MSVSGGRVALVTGANKGIGLEVVRQLAGLGVECLLGARAEVRGKRAEGELAAAGLRVRAVRLDVTDPVSVAALAKWVEREYGRLDVLVNNAGIVGSFNGPPSEVGGEDMREVFETNVFGVVTVTNAMLPLLRRSPAGRIVNLSSDAGSLTLNADEQSPFRGYNLMTYQSSKTALNALTVAYAKELRGTGIKVNSANPGFTATDINGHRGHRTVEEGARIAVRLATLGSDGPTGTSQDDNGTVPW</sequence>
<keyword evidence="2" id="KW-0521">NADP</keyword>
<dbReference type="KEGG" id="sals:SLNWT_0205"/>
<keyword evidence="7" id="KW-1185">Reference proteome</keyword>
<dbReference type="PRINTS" id="PR00080">
    <property type="entry name" value="SDRFAMILY"/>
</dbReference>
<evidence type="ECO:0000256" key="5">
    <source>
        <dbReference type="SAM" id="MobiDB-lite"/>
    </source>
</evidence>
<evidence type="ECO:0000313" key="6">
    <source>
        <dbReference type="EMBL" id="AJE80581.1"/>
    </source>
</evidence>
<organism evidence="6 7">
    <name type="scientific">Streptomyces albus (strain ATCC 21838 / DSM 41398 / FERM P-419 / JCM 4703 / NBRC 107858)</name>
    <dbReference type="NCBI Taxonomy" id="1081613"/>
    <lineage>
        <taxon>Bacteria</taxon>
        <taxon>Bacillati</taxon>
        <taxon>Actinomycetota</taxon>
        <taxon>Actinomycetes</taxon>
        <taxon>Kitasatosporales</taxon>
        <taxon>Streptomycetaceae</taxon>
        <taxon>Streptomyces</taxon>
    </lineage>
</organism>
<dbReference type="SUPFAM" id="SSF51735">
    <property type="entry name" value="NAD(P)-binding Rossmann-fold domains"/>
    <property type="match status" value="1"/>
</dbReference>
<dbReference type="PRINTS" id="PR00081">
    <property type="entry name" value="GDHRDH"/>
</dbReference>